<dbReference type="InterPro" id="IPR009080">
    <property type="entry name" value="tRNAsynth_Ia_anticodon-bd"/>
</dbReference>
<dbReference type="InterPro" id="IPR005148">
    <property type="entry name" value="Arg-tRNA-synth_N"/>
</dbReference>
<evidence type="ECO:0000313" key="16">
    <source>
        <dbReference type="Proteomes" id="UP000886748"/>
    </source>
</evidence>
<dbReference type="InterPro" id="IPR001278">
    <property type="entry name" value="Arg-tRNA-ligase"/>
</dbReference>
<dbReference type="InterPro" id="IPR035684">
    <property type="entry name" value="ArgRS_core"/>
</dbReference>
<evidence type="ECO:0000256" key="4">
    <source>
        <dbReference type="ARBA" id="ARBA00022490"/>
    </source>
</evidence>
<keyword evidence="5 11" id="KW-0436">Ligase</keyword>
<comment type="caution">
    <text evidence="15">The sequence shown here is derived from an EMBL/GenBank/DDBJ whole genome shotgun (WGS) entry which is preliminary data.</text>
</comment>
<sequence>MLKQYIIDVTTQAINAAVKNGKLNQMKQEDVFTLNAETPKNEEFGDFAVNVSSLARYSKMAPPAIAQAVSEFIDVEDCQVNTVAGFINFKLGNSFLNTIVKDIMNLKHDYGSNNYGDGQKVILEYVSANPTGPFHIGHGRWAAMGSALANLLKFAGYEVYQEFYINDAGNQIKNLGRSLHIRVLQEMGQDIDFPHDETERKSYYPGEYLVPIAKEFVKANPDCAKALTKDLTQEQLETLSSFAKARMLELQKELLNKFNTHFDNFYSETELHKSGKVEECVEKLKQKGMLYEKDGALWFKSSLFGDDQDRVLRKTDGSNTYLTADIAYHHDKIKRGFDKLINIWGADHHGYVPRMKASIEALGDDPEKLEVLLGQLVNIVLDGEAVRMGKRKNMVTLEDLIDEVGVDATRYWMIIRSIDTTLDFDIELAKSKSDENPVFYVQYAHARACSIFRNAKNERLNVETKEKIAPLFEDKELDEAIMNANLELLWSTEDEKSIASAKKLILKLEEFKPIILMAARNRAPYLICKYLQELAGCFHQFYTFSRVLTDNKELSAARLALVKSVSTVIKTSLDLLAVQAPERM</sequence>
<dbReference type="HAMAP" id="MF_00123">
    <property type="entry name" value="Arg_tRNA_synth"/>
    <property type="match status" value="1"/>
</dbReference>
<protein>
    <recommendedName>
        <fullName evidence="11">Arginine--tRNA ligase</fullName>
        <ecNumber evidence="11">6.1.1.19</ecNumber>
    </recommendedName>
    <alternativeName>
        <fullName evidence="11">Arginyl-tRNA synthetase</fullName>
        <shortName evidence="11">ArgRS</shortName>
    </alternativeName>
</protein>
<evidence type="ECO:0000256" key="11">
    <source>
        <dbReference type="HAMAP-Rule" id="MF_00123"/>
    </source>
</evidence>
<dbReference type="Pfam" id="PF00750">
    <property type="entry name" value="tRNA-synt_1d"/>
    <property type="match status" value="1"/>
</dbReference>
<dbReference type="InterPro" id="IPR036695">
    <property type="entry name" value="Arg-tRNA-synth_N_sf"/>
</dbReference>
<proteinExistence type="inferred from homology"/>
<evidence type="ECO:0000256" key="3">
    <source>
        <dbReference type="ARBA" id="ARBA00011245"/>
    </source>
</evidence>
<evidence type="ECO:0000256" key="2">
    <source>
        <dbReference type="ARBA" id="ARBA00005594"/>
    </source>
</evidence>
<comment type="catalytic activity">
    <reaction evidence="10 11">
        <text>tRNA(Arg) + L-arginine + ATP = L-arginyl-tRNA(Arg) + AMP + diphosphate</text>
        <dbReference type="Rhea" id="RHEA:20301"/>
        <dbReference type="Rhea" id="RHEA-COMP:9658"/>
        <dbReference type="Rhea" id="RHEA-COMP:9673"/>
        <dbReference type="ChEBI" id="CHEBI:30616"/>
        <dbReference type="ChEBI" id="CHEBI:32682"/>
        <dbReference type="ChEBI" id="CHEBI:33019"/>
        <dbReference type="ChEBI" id="CHEBI:78442"/>
        <dbReference type="ChEBI" id="CHEBI:78513"/>
        <dbReference type="ChEBI" id="CHEBI:456215"/>
        <dbReference type="EC" id="6.1.1.19"/>
    </reaction>
</comment>
<dbReference type="Pfam" id="PF05746">
    <property type="entry name" value="DALR_1"/>
    <property type="match status" value="1"/>
</dbReference>
<dbReference type="InterPro" id="IPR014729">
    <property type="entry name" value="Rossmann-like_a/b/a_fold"/>
</dbReference>
<dbReference type="GO" id="GO:0004814">
    <property type="term" value="F:arginine-tRNA ligase activity"/>
    <property type="evidence" value="ECO:0007669"/>
    <property type="project" value="UniProtKB-UniRule"/>
</dbReference>
<dbReference type="GO" id="GO:0006420">
    <property type="term" value="P:arginyl-tRNA aminoacylation"/>
    <property type="evidence" value="ECO:0007669"/>
    <property type="project" value="UniProtKB-UniRule"/>
</dbReference>
<gene>
    <name evidence="11" type="primary">argS</name>
    <name evidence="15" type="ORF">IAD26_03475</name>
</gene>
<evidence type="ECO:0000256" key="9">
    <source>
        <dbReference type="ARBA" id="ARBA00023146"/>
    </source>
</evidence>
<dbReference type="InterPro" id="IPR001412">
    <property type="entry name" value="aa-tRNA-synth_I_CS"/>
</dbReference>
<dbReference type="SUPFAM" id="SSF52374">
    <property type="entry name" value="Nucleotidylyl transferase"/>
    <property type="match status" value="1"/>
</dbReference>
<evidence type="ECO:0000256" key="10">
    <source>
        <dbReference type="ARBA" id="ARBA00049339"/>
    </source>
</evidence>
<dbReference type="Gene3D" id="3.40.50.620">
    <property type="entry name" value="HUPs"/>
    <property type="match status" value="1"/>
</dbReference>
<dbReference type="EC" id="6.1.1.19" evidence="11"/>
<dbReference type="PANTHER" id="PTHR11956:SF5">
    <property type="entry name" value="ARGININE--TRNA LIGASE, CYTOPLASMIC"/>
    <property type="match status" value="1"/>
</dbReference>
<dbReference type="Pfam" id="PF03485">
    <property type="entry name" value="Arg_tRNA_synt_N"/>
    <property type="match status" value="1"/>
</dbReference>
<evidence type="ECO:0000259" key="13">
    <source>
        <dbReference type="SMART" id="SM00836"/>
    </source>
</evidence>
<comment type="similarity">
    <text evidence="2 11 12">Belongs to the class-I aminoacyl-tRNA synthetase family.</text>
</comment>
<feature type="short sequence motif" description="'HIGH' region" evidence="11">
    <location>
        <begin position="128"/>
        <end position="138"/>
    </location>
</feature>
<dbReference type="NCBIfam" id="TIGR00456">
    <property type="entry name" value="argS"/>
    <property type="match status" value="1"/>
</dbReference>
<organism evidence="15 16">
    <name type="scientific">Candidatus Limenecus avicola</name>
    <dbReference type="NCBI Taxonomy" id="2840847"/>
    <lineage>
        <taxon>Bacteria</taxon>
        <taxon>Bacillati</taxon>
        <taxon>Bacillota</taxon>
        <taxon>Clostridia</taxon>
        <taxon>Eubacteriales</taxon>
        <taxon>Clostridiaceae</taxon>
        <taxon>Clostridiaceae incertae sedis</taxon>
        <taxon>Candidatus Limenecus</taxon>
    </lineage>
</organism>
<dbReference type="EMBL" id="DVOD01000025">
    <property type="protein sequence ID" value="HIU92179.1"/>
    <property type="molecule type" value="Genomic_DNA"/>
</dbReference>
<comment type="subcellular location">
    <subcellularLocation>
        <location evidence="1 11">Cytoplasm</location>
    </subcellularLocation>
</comment>
<evidence type="ECO:0000256" key="5">
    <source>
        <dbReference type="ARBA" id="ARBA00022598"/>
    </source>
</evidence>
<dbReference type="SUPFAM" id="SSF47323">
    <property type="entry name" value="Anticodon-binding domain of a subclass of class I aminoacyl-tRNA synthetases"/>
    <property type="match status" value="1"/>
</dbReference>
<evidence type="ECO:0000256" key="6">
    <source>
        <dbReference type="ARBA" id="ARBA00022741"/>
    </source>
</evidence>
<evidence type="ECO:0000256" key="1">
    <source>
        <dbReference type="ARBA" id="ARBA00004496"/>
    </source>
</evidence>
<dbReference type="SMART" id="SM00836">
    <property type="entry name" value="DALR_1"/>
    <property type="match status" value="1"/>
</dbReference>
<dbReference type="InterPro" id="IPR008909">
    <property type="entry name" value="DALR_anticod-bd"/>
</dbReference>
<evidence type="ECO:0000259" key="14">
    <source>
        <dbReference type="SMART" id="SM01016"/>
    </source>
</evidence>
<dbReference type="FunFam" id="1.10.730.10:FF:000008">
    <property type="entry name" value="Arginine--tRNA ligase"/>
    <property type="match status" value="1"/>
</dbReference>
<dbReference type="SUPFAM" id="SSF55190">
    <property type="entry name" value="Arginyl-tRNA synthetase (ArgRS), N-terminal 'additional' domain"/>
    <property type="match status" value="1"/>
</dbReference>
<name>A0A9D1MZR9_9CLOT</name>
<feature type="domain" description="Arginyl tRNA synthetase N-terminal" evidence="14">
    <location>
        <begin position="8"/>
        <end position="91"/>
    </location>
</feature>
<dbReference type="Proteomes" id="UP000886748">
    <property type="component" value="Unassembled WGS sequence"/>
</dbReference>
<evidence type="ECO:0000256" key="8">
    <source>
        <dbReference type="ARBA" id="ARBA00022917"/>
    </source>
</evidence>
<reference evidence="15" key="2">
    <citation type="journal article" date="2021" name="PeerJ">
        <title>Extensive microbial diversity within the chicken gut microbiome revealed by metagenomics and culture.</title>
        <authorList>
            <person name="Gilroy R."/>
            <person name="Ravi A."/>
            <person name="Getino M."/>
            <person name="Pursley I."/>
            <person name="Horton D.L."/>
            <person name="Alikhan N.F."/>
            <person name="Baker D."/>
            <person name="Gharbi K."/>
            <person name="Hall N."/>
            <person name="Watson M."/>
            <person name="Adriaenssens E.M."/>
            <person name="Foster-Nyarko E."/>
            <person name="Jarju S."/>
            <person name="Secka A."/>
            <person name="Antonio M."/>
            <person name="Oren A."/>
            <person name="Chaudhuri R.R."/>
            <person name="La Ragione R."/>
            <person name="Hildebrand F."/>
            <person name="Pallen M.J."/>
        </authorList>
    </citation>
    <scope>NUCLEOTIDE SEQUENCE</scope>
    <source>
        <strain evidence="15">CHK154-7741</strain>
    </source>
</reference>
<dbReference type="Gene3D" id="1.10.730.10">
    <property type="entry name" value="Isoleucyl-tRNA Synthetase, Domain 1"/>
    <property type="match status" value="1"/>
</dbReference>
<dbReference type="GO" id="GO:0005737">
    <property type="term" value="C:cytoplasm"/>
    <property type="evidence" value="ECO:0007669"/>
    <property type="project" value="UniProtKB-SubCell"/>
</dbReference>
<keyword evidence="4 11" id="KW-0963">Cytoplasm</keyword>
<keyword evidence="9 11" id="KW-0030">Aminoacyl-tRNA synthetase</keyword>
<evidence type="ECO:0000313" key="15">
    <source>
        <dbReference type="EMBL" id="HIU92179.1"/>
    </source>
</evidence>
<dbReference type="Gene3D" id="3.30.1360.70">
    <property type="entry name" value="Arginyl tRNA synthetase N-terminal domain"/>
    <property type="match status" value="1"/>
</dbReference>
<keyword evidence="7 11" id="KW-0067">ATP-binding</keyword>
<dbReference type="CDD" id="cd00671">
    <property type="entry name" value="ArgRS_core"/>
    <property type="match status" value="1"/>
</dbReference>
<dbReference type="AlphaFoldDB" id="A0A9D1MZR9"/>
<comment type="subunit">
    <text evidence="3 11">Monomer.</text>
</comment>
<evidence type="ECO:0000256" key="12">
    <source>
        <dbReference type="RuleBase" id="RU363038"/>
    </source>
</evidence>
<dbReference type="PROSITE" id="PS00178">
    <property type="entry name" value="AA_TRNA_LIGASE_I"/>
    <property type="match status" value="1"/>
</dbReference>
<dbReference type="GO" id="GO:0005524">
    <property type="term" value="F:ATP binding"/>
    <property type="evidence" value="ECO:0007669"/>
    <property type="project" value="UniProtKB-UniRule"/>
</dbReference>
<dbReference type="PRINTS" id="PR01038">
    <property type="entry name" value="TRNASYNTHARG"/>
</dbReference>
<feature type="domain" description="DALR anticodon binding" evidence="13">
    <location>
        <begin position="441"/>
        <end position="584"/>
    </location>
</feature>
<accession>A0A9D1MZR9</accession>
<dbReference type="FunFam" id="3.40.50.620:FF:000062">
    <property type="entry name" value="Arginine--tRNA ligase"/>
    <property type="match status" value="1"/>
</dbReference>
<dbReference type="PANTHER" id="PTHR11956">
    <property type="entry name" value="ARGINYL-TRNA SYNTHETASE"/>
    <property type="match status" value="1"/>
</dbReference>
<dbReference type="SMART" id="SM01016">
    <property type="entry name" value="Arg_tRNA_synt_N"/>
    <property type="match status" value="1"/>
</dbReference>
<reference evidence="15" key="1">
    <citation type="submission" date="2020-10" db="EMBL/GenBank/DDBJ databases">
        <authorList>
            <person name="Gilroy R."/>
        </authorList>
    </citation>
    <scope>NUCLEOTIDE SEQUENCE</scope>
    <source>
        <strain evidence="15">CHK154-7741</strain>
    </source>
</reference>
<keyword evidence="8 11" id="KW-0648">Protein biosynthesis</keyword>
<evidence type="ECO:0000256" key="7">
    <source>
        <dbReference type="ARBA" id="ARBA00022840"/>
    </source>
</evidence>
<keyword evidence="6 11" id="KW-0547">Nucleotide-binding</keyword>